<dbReference type="PANTHER" id="PTHR47336">
    <property type="entry name" value="TRANSCRIPTION FACTOR HMS1-RELATED"/>
    <property type="match status" value="1"/>
</dbReference>
<feature type="region of interest" description="Disordered" evidence="1">
    <location>
        <begin position="329"/>
        <end position="366"/>
    </location>
</feature>
<dbReference type="SUPFAM" id="SSF47459">
    <property type="entry name" value="HLH, helix-loop-helix DNA-binding domain"/>
    <property type="match status" value="1"/>
</dbReference>
<dbReference type="PANTHER" id="PTHR47336:SF2">
    <property type="entry name" value="TRANSCRIPTION FACTOR HMS1-RELATED"/>
    <property type="match status" value="1"/>
</dbReference>
<feature type="compositionally biased region" description="Polar residues" evidence="1">
    <location>
        <begin position="162"/>
        <end position="172"/>
    </location>
</feature>
<evidence type="ECO:0000256" key="1">
    <source>
        <dbReference type="SAM" id="MobiDB-lite"/>
    </source>
</evidence>
<organism evidence="3 4">
    <name type="scientific">Cadophora malorum</name>
    <dbReference type="NCBI Taxonomy" id="108018"/>
    <lineage>
        <taxon>Eukaryota</taxon>
        <taxon>Fungi</taxon>
        <taxon>Dikarya</taxon>
        <taxon>Ascomycota</taxon>
        <taxon>Pezizomycotina</taxon>
        <taxon>Leotiomycetes</taxon>
        <taxon>Helotiales</taxon>
        <taxon>Ploettnerulaceae</taxon>
        <taxon>Cadophora</taxon>
    </lineage>
</organism>
<evidence type="ECO:0000259" key="2">
    <source>
        <dbReference type="PROSITE" id="PS50888"/>
    </source>
</evidence>
<accession>A0A8H7W1E1</accession>
<feature type="non-terminal residue" evidence="3">
    <location>
        <position position="1"/>
    </location>
</feature>
<dbReference type="PROSITE" id="PS50888">
    <property type="entry name" value="BHLH"/>
    <property type="match status" value="1"/>
</dbReference>
<proteinExistence type="predicted"/>
<dbReference type="Pfam" id="PF00010">
    <property type="entry name" value="HLH"/>
    <property type="match status" value="1"/>
</dbReference>
<dbReference type="InterPro" id="IPR052099">
    <property type="entry name" value="Regulatory_TF_Diverse"/>
</dbReference>
<dbReference type="GO" id="GO:0046983">
    <property type="term" value="F:protein dimerization activity"/>
    <property type="evidence" value="ECO:0007669"/>
    <property type="project" value="InterPro"/>
</dbReference>
<evidence type="ECO:0000313" key="3">
    <source>
        <dbReference type="EMBL" id="KAG4414296.1"/>
    </source>
</evidence>
<feature type="compositionally biased region" description="Polar residues" evidence="1">
    <location>
        <begin position="357"/>
        <end position="366"/>
    </location>
</feature>
<sequence>SNTTLTSPLGLKASENEGTGLEEWETWMSWESGASEHLPPVDLVESTVSTLTAADIGDLDTSGSDIMSALYPNTGQFSMDDATFELDDTSLPSTNSAQSLECSTCPLPTIYSAQNQQRGRRRSFRGVSSLTIAEEKALKEIAMPCNTLSNIKVTSAATFSIECQSPTSSSGPSEPKVRSRKINKRKSVNLEECSSAVPCQSRKRGHNAIEKKYRTNLNEKIESLREGVPSWGVNTNTSKEDSDVEDGKAAGQQKYGKAVVLTRALDYIQHLEGTTQRLSGEVDILKSRIGAFEKLAMSGSNVLNGNGVEVMNRPALTETETLKSIQSVSTNAVQGKGGRRAYYTETQFQTDKKTTDGKNTADGQED</sequence>
<dbReference type="Proteomes" id="UP000664132">
    <property type="component" value="Unassembled WGS sequence"/>
</dbReference>
<evidence type="ECO:0000313" key="4">
    <source>
        <dbReference type="Proteomes" id="UP000664132"/>
    </source>
</evidence>
<dbReference type="CDD" id="cd11395">
    <property type="entry name" value="bHLHzip_SREBP_like"/>
    <property type="match status" value="1"/>
</dbReference>
<keyword evidence="4" id="KW-1185">Reference proteome</keyword>
<name>A0A8H7W1E1_9HELO</name>
<reference evidence="3" key="1">
    <citation type="submission" date="2021-02" db="EMBL/GenBank/DDBJ databases">
        <title>Genome sequence Cadophora malorum strain M34.</title>
        <authorList>
            <person name="Stefanovic E."/>
            <person name="Vu D."/>
            <person name="Scully C."/>
            <person name="Dijksterhuis J."/>
            <person name="Roader J."/>
            <person name="Houbraken J."/>
        </authorList>
    </citation>
    <scope>NUCLEOTIDE SEQUENCE</scope>
    <source>
        <strain evidence="3">M34</strain>
    </source>
</reference>
<dbReference type="Gene3D" id="4.10.280.10">
    <property type="entry name" value="Helix-loop-helix DNA-binding domain"/>
    <property type="match status" value="1"/>
</dbReference>
<feature type="compositionally biased region" description="Basic and acidic residues" evidence="1">
    <location>
        <begin position="238"/>
        <end position="248"/>
    </location>
</feature>
<dbReference type="AlphaFoldDB" id="A0A8H7W1E1"/>
<dbReference type="InterPro" id="IPR011598">
    <property type="entry name" value="bHLH_dom"/>
</dbReference>
<feature type="domain" description="BHLH" evidence="2">
    <location>
        <begin position="201"/>
        <end position="271"/>
    </location>
</feature>
<feature type="region of interest" description="Disordered" evidence="1">
    <location>
        <begin position="229"/>
        <end position="250"/>
    </location>
</feature>
<feature type="region of interest" description="Disordered" evidence="1">
    <location>
        <begin position="162"/>
        <end position="183"/>
    </location>
</feature>
<dbReference type="InterPro" id="IPR036638">
    <property type="entry name" value="HLH_DNA-bd_sf"/>
</dbReference>
<comment type="caution">
    <text evidence="3">The sequence shown here is derived from an EMBL/GenBank/DDBJ whole genome shotgun (WGS) entry which is preliminary data.</text>
</comment>
<dbReference type="SMART" id="SM00353">
    <property type="entry name" value="HLH"/>
    <property type="match status" value="1"/>
</dbReference>
<dbReference type="OrthoDB" id="2133190at2759"/>
<gene>
    <name evidence="3" type="ORF">IFR04_012542</name>
</gene>
<protein>
    <recommendedName>
        <fullName evidence="2">BHLH domain-containing protein</fullName>
    </recommendedName>
</protein>
<dbReference type="EMBL" id="JAFJYH010000271">
    <property type="protein sequence ID" value="KAG4414296.1"/>
    <property type="molecule type" value="Genomic_DNA"/>
</dbReference>